<gene>
    <name evidence="2" type="ORF">C0068_03595</name>
</gene>
<dbReference type="Gene3D" id="3.40.50.1820">
    <property type="entry name" value="alpha/beta hydrolase"/>
    <property type="match status" value="1"/>
</dbReference>
<accession>A0A2S4HK32</accession>
<protein>
    <submittedName>
        <fullName evidence="2">Alpha/beta hydrolase</fullName>
    </submittedName>
</protein>
<evidence type="ECO:0000313" key="3">
    <source>
        <dbReference type="Proteomes" id="UP000237222"/>
    </source>
</evidence>
<evidence type="ECO:0000259" key="1">
    <source>
        <dbReference type="Pfam" id="PF12146"/>
    </source>
</evidence>
<dbReference type="InterPro" id="IPR029058">
    <property type="entry name" value="AB_hydrolase_fold"/>
</dbReference>
<organism evidence="2 3">
    <name type="scientific">Zhongshania marina</name>
    <dbReference type="NCBI Taxonomy" id="2304603"/>
    <lineage>
        <taxon>Bacteria</taxon>
        <taxon>Pseudomonadati</taxon>
        <taxon>Pseudomonadota</taxon>
        <taxon>Gammaproteobacteria</taxon>
        <taxon>Cellvibrionales</taxon>
        <taxon>Spongiibacteraceae</taxon>
        <taxon>Zhongshania</taxon>
    </lineage>
</organism>
<dbReference type="Pfam" id="PF12146">
    <property type="entry name" value="Hydrolase_4"/>
    <property type="match status" value="1"/>
</dbReference>
<sequence length="331" mass="38214">MYWPNGFTNLFSEYAHLINWSPDLDPLNLPPLPEITATSLISDVEWAPEYSCYYDIDFEERYPKLRHLFGAFNSAGERIAMQVFQLADAHSTAFVYHGYYDHVGLFNNVINYFLKHGYSVVAYDLPGHGLSTGERAAIDDFMRYRQVLSDAFAVVADFGLPSRRVALAQSTGCAVLMSHLLSGGDRDFEHAVLLAPLLKPCDWWWGKPAHSLLKYFIHSLPRKFADNSDDQLFLEFLRERDPLQARSLPLSWVGALKKWQPWFHRQKPVASSLLILQGDQDETVEWRYNLPRIQTKFPNAKIVYVPGARHHLAKEGERFREQLWQACDDYL</sequence>
<dbReference type="PANTHER" id="PTHR11614">
    <property type="entry name" value="PHOSPHOLIPASE-RELATED"/>
    <property type="match status" value="1"/>
</dbReference>
<dbReference type="EMBL" id="PQGG01000007">
    <property type="protein sequence ID" value="POP54355.1"/>
    <property type="molecule type" value="Genomic_DNA"/>
</dbReference>
<dbReference type="SUPFAM" id="SSF53474">
    <property type="entry name" value="alpha/beta-Hydrolases"/>
    <property type="match status" value="1"/>
</dbReference>
<dbReference type="Proteomes" id="UP000237222">
    <property type="component" value="Unassembled WGS sequence"/>
</dbReference>
<dbReference type="InterPro" id="IPR051044">
    <property type="entry name" value="MAG_DAG_Lipase"/>
</dbReference>
<reference evidence="2" key="1">
    <citation type="submission" date="2018-01" db="EMBL/GenBank/DDBJ databases">
        <authorList>
            <person name="Yu X.-D."/>
        </authorList>
    </citation>
    <scope>NUCLEOTIDE SEQUENCE</scope>
    <source>
        <strain evidence="2">ZX-21</strain>
    </source>
</reference>
<dbReference type="GO" id="GO:0016787">
    <property type="term" value="F:hydrolase activity"/>
    <property type="evidence" value="ECO:0007669"/>
    <property type="project" value="UniProtKB-KW"/>
</dbReference>
<evidence type="ECO:0000313" key="2">
    <source>
        <dbReference type="EMBL" id="POP54355.1"/>
    </source>
</evidence>
<name>A0A2S4HK32_9GAMM</name>
<proteinExistence type="predicted"/>
<comment type="caution">
    <text evidence="2">The sequence shown here is derived from an EMBL/GenBank/DDBJ whole genome shotgun (WGS) entry which is preliminary data.</text>
</comment>
<keyword evidence="2" id="KW-0378">Hydrolase</keyword>
<dbReference type="AlphaFoldDB" id="A0A2S4HK32"/>
<feature type="domain" description="Serine aminopeptidase S33" evidence="1">
    <location>
        <begin position="91"/>
        <end position="315"/>
    </location>
</feature>
<dbReference type="InterPro" id="IPR022742">
    <property type="entry name" value="Hydrolase_4"/>
</dbReference>